<dbReference type="EMBL" id="JAVRRD010000043">
    <property type="protein sequence ID" value="KAK5044807.1"/>
    <property type="molecule type" value="Genomic_DNA"/>
</dbReference>
<proteinExistence type="predicted"/>
<feature type="compositionally biased region" description="Basic and acidic residues" evidence="1">
    <location>
        <begin position="199"/>
        <end position="209"/>
    </location>
</feature>
<feature type="compositionally biased region" description="Basic and acidic residues" evidence="1">
    <location>
        <begin position="287"/>
        <end position="297"/>
    </location>
</feature>
<feature type="compositionally biased region" description="Basic and acidic residues" evidence="1">
    <location>
        <begin position="228"/>
        <end position="241"/>
    </location>
</feature>
<feature type="signal peptide" evidence="2">
    <location>
        <begin position="1"/>
        <end position="22"/>
    </location>
</feature>
<evidence type="ECO:0000256" key="2">
    <source>
        <dbReference type="SAM" id="SignalP"/>
    </source>
</evidence>
<gene>
    <name evidence="3" type="ORF">LTR84_010463</name>
</gene>
<evidence type="ECO:0000256" key="1">
    <source>
        <dbReference type="SAM" id="MobiDB-lite"/>
    </source>
</evidence>
<dbReference type="Proteomes" id="UP001358417">
    <property type="component" value="Unassembled WGS sequence"/>
</dbReference>
<comment type="caution">
    <text evidence="3">The sequence shown here is derived from an EMBL/GenBank/DDBJ whole genome shotgun (WGS) entry which is preliminary data.</text>
</comment>
<evidence type="ECO:0000313" key="4">
    <source>
        <dbReference type="Proteomes" id="UP001358417"/>
    </source>
</evidence>
<protein>
    <submittedName>
        <fullName evidence="3">Uncharacterized protein</fullName>
    </submittedName>
</protein>
<evidence type="ECO:0000313" key="3">
    <source>
        <dbReference type="EMBL" id="KAK5044807.1"/>
    </source>
</evidence>
<feature type="compositionally biased region" description="Polar residues" evidence="1">
    <location>
        <begin position="126"/>
        <end position="139"/>
    </location>
</feature>
<accession>A0AAV9MTS9</accession>
<feature type="chain" id="PRO_5043350717" evidence="2">
    <location>
        <begin position="23"/>
        <end position="418"/>
    </location>
</feature>
<feature type="compositionally biased region" description="Gly residues" evidence="1">
    <location>
        <begin position="262"/>
        <end position="272"/>
    </location>
</feature>
<sequence>MVGVKLTLGLFAALAVAGVALPGNYQWSDGDGVAAYGAGEPGGHNSNWGDAGGARGTGAAGGSGPSFGSGTQGGGGAMGGEGGSGKGSGYGDSHDGNKGQKGDHKEGGSRGNAPDGIHRRHENSDSSEANGSRGNGTQTGKDGNFGAGGDGEKSWGHGTGDGSRSGDRGDQGRQGGKGGDRGGDGKPGGNLGPRGHGAWGEDHEKDNHRKSGKGASSGKLDHGGGQGDKGDKGGDGFEEMRGGLGPRGNVAWGGNNQDGKNGKPGNGMGGGSSWEETGSGQVWPEDNPDHDGHRGTAERPGGGIRARDEEVDAPKKTLPSKLRVPNHHPRDEQDDIPKETDDGAPTIDLNDFNRRWAEAVEDDEAPDVRFHFDSSHPNAHVNTHHTRTDQLGVYECMYELFGMPCKFTAIVNGQCYNR</sequence>
<keyword evidence="4" id="KW-1185">Reference proteome</keyword>
<dbReference type="RefSeq" id="XP_064700458.1">
    <property type="nucleotide sequence ID" value="XM_064854000.1"/>
</dbReference>
<feature type="region of interest" description="Disordered" evidence="1">
    <location>
        <begin position="46"/>
        <end position="349"/>
    </location>
</feature>
<organism evidence="3 4">
    <name type="scientific">Exophiala bonariae</name>
    <dbReference type="NCBI Taxonomy" id="1690606"/>
    <lineage>
        <taxon>Eukaryota</taxon>
        <taxon>Fungi</taxon>
        <taxon>Dikarya</taxon>
        <taxon>Ascomycota</taxon>
        <taxon>Pezizomycotina</taxon>
        <taxon>Eurotiomycetes</taxon>
        <taxon>Chaetothyriomycetidae</taxon>
        <taxon>Chaetothyriales</taxon>
        <taxon>Herpotrichiellaceae</taxon>
        <taxon>Exophiala</taxon>
    </lineage>
</organism>
<feature type="compositionally biased region" description="Basic and acidic residues" evidence="1">
    <location>
        <begin position="305"/>
        <end position="315"/>
    </location>
</feature>
<keyword evidence="2" id="KW-0732">Signal</keyword>
<feature type="compositionally biased region" description="Basic and acidic residues" evidence="1">
    <location>
        <begin position="328"/>
        <end position="341"/>
    </location>
</feature>
<feature type="compositionally biased region" description="Gly residues" evidence="1">
    <location>
        <begin position="50"/>
        <end position="90"/>
    </location>
</feature>
<feature type="compositionally biased region" description="Basic and acidic residues" evidence="1">
    <location>
        <begin position="92"/>
        <end position="108"/>
    </location>
</feature>
<name>A0AAV9MTS9_9EURO</name>
<dbReference type="GeneID" id="89978621"/>
<feature type="compositionally biased region" description="Gly residues" evidence="1">
    <location>
        <begin position="185"/>
        <end position="198"/>
    </location>
</feature>
<reference evidence="3 4" key="1">
    <citation type="submission" date="2023-08" db="EMBL/GenBank/DDBJ databases">
        <title>Black Yeasts Isolated from many extreme environments.</title>
        <authorList>
            <person name="Coleine C."/>
            <person name="Stajich J.E."/>
            <person name="Selbmann L."/>
        </authorList>
    </citation>
    <scope>NUCLEOTIDE SEQUENCE [LARGE SCALE GENOMIC DNA]</scope>
    <source>
        <strain evidence="3 4">CCFEE 5792</strain>
    </source>
</reference>
<dbReference type="AlphaFoldDB" id="A0AAV9MTS9"/>